<evidence type="ECO:0000313" key="3">
    <source>
        <dbReference type="EMBL" id="CAB4826505.1"/>
    </source>
</evidence>
<protein>
    <submittedName>
        <fullName evidence="2">Unannotated protein</fullName>
    </submittedName>
</protein>
<evidence type="ECO:0000313" key="4">
    <source>
        <dbReference type="EMBL" id="CAB4895723.1"/>
    </source>
</evidence>
<proteinExistence type="predicted"/>
<accession>A0A6J6VD77</accession>
<dbReference type="AlphaFoldDB" id="A0A6J6VD77"/>
<evidence type="ECO:0000313" key="5">
    <source>
        <dbReference type="EMBL" id="CAB5005695.1"/>
    </source>
</evidence>
<dbReference type="EMBL" id="CAFBOS010000130">
    <property type="protein sequence ID" value="CAB5005695.1"/>
    <property type="molecule type" value="Genomic_DNA"/>
</dbReference>
<name>A0A6J6VD77_9ZZZZ</name>
<dbReference type="InterPro" id="IPR025109">
    <property type="entry name" value="DUF4031"/>
</dbReference>
<dbReference type="Pfam" id="PF13223">
    <property type="entry name" value="DUF4031"/>
    <property type="match status" value="1"/>
</dbReference>
<evidence type="ECO:0000259" key="1">
    <source>
        <dbReference type="Pfam" id="PF13223"/>
    </source>
</evidence>
<organism evidence="2">
    <name type="scientific">freshwater metagenome</name>
    <dbReference type="NCBI Taxonomy" id="449393"/>
    <lineage>
        <taxon>unclassified sequences</taxon>
        <taxon>metagenomes</taxon>
        <taxon>ecological metagenomes</taxon>
    </lineage>
</organism>
<dbReference type="EMBL" id="CAFABA010000034">
    <property type="protein sequence ID" value="CAB4826505.1"/>
    <property type="molecule type" value="Genomic_DNA"/>
</dbReference>
<gene>
    <name evidence="2" type="ORF">UFOPK2754_03004</name>
    <name evidence="3" type="ORF">UFOPK3139_01064</name>
    <name evidence="4" type="ORF">UFOPK3543_00568</name>
    <name evidence="5" type="ORF">UFOPK3967_01956</name>
</gene>
<feature type="domain" description="DUF4031" evidence="1">
    <location>
        <begin position="3"/>
        <end position="75"/>
    </location>
</feature>
<dbReference type="EMBL" id="CAFBMH010000013">
    <property type="protein sequence ID" value="CAB4895723.1"/>
    <property type="molecule type" value="Genomic_DNA"/>
</dbReference>
<evidence type="ECO:0000313" key="2">
    <source>
        <dbReference type="EMBL" id="CAB4769279.1"/>
    </source>
</evidence>
<reference evidence="2" key="1">
    <citation type="submission" date="2020-05" db="EMBL/GenBank/DDBJ databases">
        <authorList>
            <person name="Chiriac C."/>
            <person name="Salcher M."/>
            <person name="Ghai R."/>
            <person name="Kavagutti S V."/>
        </authorList>
    </citation>
    <scope>NUCLEOTIDE SEQUENCE</scope>
</reference>
<sequence>MSVLVDEADWPWRGDRWAHLVSDTSPAELHAFANRLGIRRLAFQDDHYDVPAAVREAAIELGARPVTSRVLVEALVDSGLRVRRRAAWNDALLDDLVVVRALAWLHDAWPASQVIGWTTALWRHGSVGLSSVLQRTDLVDARNPPHAVAHVAFTVERPEGLILDVVIAAPPLD</sequence>
<dbReference type="EMBL" id="CAEZYR010000169">
    <property type="protein sequence ID" value="CAB4769279.1"/>
    <property type="molecule type" value="Genomic_DNA"/>
</dbReference>